<dbReference type="CDD" id="cd06241">
    <property type="entry name" value="M14-like"/>
    <property type="match status" value="1"/>
</dbReference>
<dbReference type="Proteomes" id="UP001168540">
    <property type="component" value="Unassembled WGS sequence"/>
</dbReference>
<feature type="chain" id="PRO_5046509125" evidence="4">
    <location>
        <begin position="25"/>
        <end position="635"/>
    </location>
</feature>
<dbReference type="RefSeq" id="WP_289828982.1">
    <property type="nucleotide sequence ID" value="NZ_JAUEDK010000007.1"/>
</dbReference>
<keyword evidence="4" id="KW-0732">Signal</keyword>
<gene>
    <name evidence="6" type="ORF">QU481_05835</name>
</gene>
<organism evidence="6 7">
    <name type="scientific">Crenobacter oryzisoli</name>
    <dbReference type="NCBI Taxonomy" id="3056844"/>
    <lineage>
        <taxon>Bacteria</taxon>
        <taxon>Pseudomonadati</taxon>
        <taxon>Pseudomonadota</taxon>
        <taxon>Betaproteobacteria</taxon>
        <taxon>Neisseriales</taxon>
        <taxon>Neisseriaceae</taxon>
        <taxon>Crenobacter</taxon>
    </lineage>
</organism>
<protein>
    <submittedName>
        <fullName evidence="6">M14 family metallopeptidase</fullName>
    </submittedName>
</protein>
<accession>A0ABT7XKV4</accession>
<evidence type="ECO:0000256" key="3">
    <source>
        <dbReference type="PROSITE-ProRule" id="PRU01379"/>
    </source>
</evidence>
<evidence type="ECO:0000313" key="6">
    <source>
        <dbReference type="EMBL" id="MDN0074414.1"/>
    </source>
</evidence>
<dbReference type="SMART" id="SM00631">
    <property type="entry name" value="Zn_pept"/>
    <property type="match status" value="1"/>
</dbReference>
<comment type="similarity">
    <text evidence="2 3">Belongs to the peptidase M14 family.</text>
</comment>
<keyword evidence="7" id="KW-1185">Reference proteome</keyword>
<evidence type="ECO:0000259" key="5">
    <source>
        <dbReference type="PROSITE" id="PS52035"/>
    </source>
</evidence>
<comment type="caution">
    <text evidence="3">Lacks conserved residue(s) required for the propagation of feature annotation.</text>
</comment>
<dbReference type="PANTHER" id="PTHR11705:SF145">
    <property type="entry name" value="PEPTIDASE M14 CARBOXYPEPTIDASE A DOMAIN-CONTAINING PROTEIN"/>
    <property type="match status" value="1"/>
</dbReference>
<evidence type="ECO:0000256" key="4">
    <source>
        <dbReference type="SAM" id="SignalP"/>
    </source>
</evidence>
<dbReference type="Pfam" id="PF00246">
    <property type="entry name" value="Peptidase_M14"/>
    <property type="match status" value="1"/>
</dbReference>
<dbReference type="PANTHER" id="PTHR11705">
    <property type="entry name" value="PROTEASE FAMILY M14 CARBOXYPEPTIDASE A,B"/>
    <property type="match status" value="1"/>
</dbReference>
<dbReference type="EMBL" id="JAUEDK010000007">
    <property type="protein sequence ID" value="MDN0074414.1"/>
    <property type="molecule type" value="Genomic_DNA"/>
</dbReference>
<reference evidence="6" key="1">
    <citation type="submission" date="2023-06" db="EMBL/GenBank/DDBJ databases">
        <authorList>
            <person name="Zhang S."/>
        </authorList>
    </citation>
    <scope>NUCLEOTIDE SEQUENCE</scope>
    <source>
        <strain evidence="6">SG2303</strain>
    </source>
</reference>
<feature type="domain" description="Peptidase M14" evidence="5">
    <location>
        <begin position="78"/>
        <end position="348"/>
    </location>
</feature>
<dbReference type="Gene3D" id="3.40.630.10">
    <property type="entry name" value="Zn peptidases"/>
    <property type="match status" value="1"/>
</dbReference>
<comment type="cofactor">
    <cofactor evidence="1">
        <name>Zn(2+)</name>
        <dbReference type="ChEBI" id="CHEBI:29105"/>
    </cofactor>
</comment>
<dbReference type="InterPro" id="IPR000834">
    <property type="entry name" value="Peptidase_M14"/>
</dbReference>
<evidence type="ECO:0000256" key="1">
    <source>
        <dbReference type="ARBA" id="ARBA00001947"/>
    </source>
</evidence>
<dbReference type="SUPFAM" id="SSF53187">
    <property type="entry name" value="Zn-dependent exopeptidases"/>
    <property type="match status" value="1"/>
</dbReference>
<feature type="signal peptide" evidence="4">
    <location>
        <begin position="1"/>
        <end position="24"/>
    </location>
</feature>
<sequence length="635" mass="71022">MSRLPVSMSLTTLAALFASHAVFAMPTGPDYIDDSQFLSAAKTRVLPPDIPWQGKSLAFAVKPDDAWATPLEASNFTRTPRYTDTVAYLERLARAKPGLIELVTLPEKTDEGRPFVMAVVSTSADKSPAGLKKSGKPTLYIEAGIHPGEANGKDAGLMMLRDMTVRGTQAGLLDQVNLLFVPTVNIDGDMRYGKYGRINQHGPDETGWRVNARNLNLNRDFAKLDSPEIRNVAYALDHYDPDFFIDTHSSDGINYQYDVTYCNNGTGWSPAANAWMDKVMTPKVFKTLEDYGHIPNVCISMNDNEKPEKGYYPYYSDLARFSNQYADIRGIPGILVELHAIKPYKQQVLGNYTLYQALFETIAANQDGLHRATAEDRARLKAQKQVTLTWKEAAGKPQLVDFKGVVAQQVKSPITGDTVTLWTNQPKTYRVPLTPLTEPDLVVSRPKGYVVPVEYRDVIARLKAHGIAMTTFDKPTTLDVTVYRIDDIKLGTPFEPDRESADKIPGYEGRLLIDGKPVAQQRRVTYAPGSVRIDTDQRLGVLAMDLLEPASPDSFLHWGFFNATLTSAEAPETYVMEPMARKMLAESPALKREFEAKLKRDPAFAKDRNARLNWFYERTPFVDTNRFLYPVGTLK</sequence>
<proteinExistence type="inferred from homology"/>
<evidence type="ECO:0000256" key="2">
    <source>
        <dbReference type="ARBA" id="ARBA00005988"/>
    </source>
</evidence>
<evidence type="ECO:0000313" key="7">
    <source>
        <dbReference type="Proteomes" id="UP001168540"/>
    </source>
</evidence>
<comment type="caution">
    <text evidence="6">The sequence shown here is derived from an EMBL/GenBank/DDBJ whole genome shotgun (WGS) entry which is preliminary data.</text>
</comment>
<dbReference type="PROSITE" id="PS52035">
    <property type="entry name" value="PEPTIDASE_M14"/>
    <property type="match status" value="1"/>
</dbReference>
<name>A0ABT7XKV4_9NEIS</name>